<evidence type="ECO:0000313" key="9">
    <source>
        <dbReference type="Ensembl" id="ENSACLP00000080367.1"/>
    </source>
</evidence>
<dbReference type="PANTHER" id="PTHR12442">
    <property type="entry name" value="DYNEIN INTERMEDIATE CHAIN"/>
    <property type="match status" value="1"/>
</dbReference>
<keyword evidence="6" id="KW-0206">Cytoskeleton</keyword>
<evidence type="ECO:0008006" key="11">
    <source>
        <dbReference type="Google" id="ProtNLM"/>
    </source>
</evidence>
<dbReference type="GO" id="GO:0010970">
    <property type="term" value="P:transport along microtubule"/>
    <property type="evidence" value="ECO:0007669"/>
    <property type="project" value="TreeGrafter"/>
</dbReference>
<dbReference type="InterPro" id="IPR015943">
    <property type="entry name" value="WD40/YVTN_repeat-like_dom_sf"/>
</dbReference>
<keyword evidence="10" id="KW-1185">Reference proteome</keyword>
<gene>
    <name evidence="9" type="primary">DYNC1I2</name>
</gene>
<dbReference type="SMART" id="SM00320">
    <property type="entry name" value="WD40"/>
    <property type="match status" value="7"/>
</dbReference>
<dbReference type="InterPro" id="IPR001680">
    <property type="entry name" value="WD40_rpt"/>
</dbReference>
<evidence type="ECO:0000256" key="7">
    <source>
        <dbReference type="SAM" id="Coils"/>
    </source>
</evidence>
<keyword evidence="5" id="KW-0677">Repeat</keyword>
<feature type="region of interest" description="Disordered" evidence="8">
    <location>
        <begin position="87"/>
        <end position="134"/>
    </location>
</feature>
<feature type="region of interest" description="Disordered" evidence="8">
    <location>
        <begin position="158"/>
        <end position="209"/>
    </location>
</feature>
<keyword evidence="7" id="KW-0175">Coiled coil</keyword>
<name>A0AAX7VGZ8_ASTCA</name>
<evidence type="ECO:0000256" key="4">
    <source>
        <dbReference type="ARBA" id="ARBA00022574"/>
    </source>
</evidence>
<sequence>MSDKSELKAELERKKQRLAQIREEKRRKEEERKKAELKEVVLPQDDSDLEKKRREAEALLQSVGITTDVTVDSTIFTDDYCLSACVVPPPISPTAKSAGTPSDAGSQDSDGAVGPRNLHWDSDPSTLQLHSDSELGRVTPKLGMAKVTQVDFPPREIVSYTKETQTITQAKEEEEEEEESAPPQQVVETQAEKEDQKKEEEEAPPHELTEEEKLQILHSEEFADFFDHSTRIIERALSEHVDLFFDYSGRDLEEKEGEIQAGAKLSLNRQFVDERWSKHRVVTCLDWSPQYPELLVASYNNNEDAPHEPDGVALVWNMKYKKTTPEYVFHCQSAVMSAAFAKFHPNVVVGGTYSGQIVLWDNRSNKRTPVQRTPLSAAAHTHPVYCVNVVGTQNAHNLISISTDGKMCSWSLDMLSQPQDSMELVFKQSKAVAVTSMSFPLGDVNNFVVGSEDGSVYMSCRHGSKAGISEMFEGHHGPITGLHCHTAAGPLDFSHLFVTSSFDWTVKLWSTKNNKPLYSFEDNSDYVYDVMWSPTHPALFACVDGVGHLDLWNLNNDTETRYSYLDFDLFNHIRSSLNRVRWAHSGKEIAVGDSDGQVLVYDVGEQIAVPRNDEWTRFVRTLAEINENRDDAEELAAQRLAA</sequence>
<dbReference type="Pfam" id="PF11540">
    <property type="entry name" value="Dynein_IC2"/>
    <property type="match status" value="1"/>
</dbReference>
<evidence type="ECO:0000256" key="6">
    <source>
        <dbReference type="ARBA" id="ARBA00023212"/>
    </source>
</evidence>
<feature type="coiled-coil region" evidence="7">
    <location>
        <begin position="1"/>
        <end position="40"/>
    </location>
</feature>
<evidence type="ECO:0000256" key="8">
    <source>
        <dbReference type="SAM" id="MobiDB-lite"/>
    </source>
</evidence>
<organism evidence="9 10">
    <name type="scientific">Astatotilapia calliptera</name>
    <name type="common">Eastern happy</name>
    <name type="synonym">Chromis callipterus</name>
    <dbReference type="NCBI Taxonomy" id="8154"/>
    <lineage>
        <taxon>Eukaryota</taxon>
        <taxon>Metazoa</taxon>
        <taxon>Chordata</taxon>
        <taxon>Craniata</taxon>
        <taxon>Vertebrata</taxon>
        <taxon>Euteleostomi</taxon>
        <taxon>Actinopterygii</taxon>
        <taxon>Neopterygii</taxon>
        <taxon>Teleostei</taxon>
        <taxon>Neoteleostei</taxon>
        <taxon>Acanthomorphata</taxon>
        <taxon>Ovalentaria</taxon>
        <taxon>Cichlomorphae</taxon>
        <taxon>Cichliformes</taxon>
        <taxon>Cichlidae</taxon>
        <taxon>African cichlids</taxon>
        <taxon>Pseudocrenilabrinae</taxon>
        <taxon>Haplochromini</taxon>
        <taxon>Astatotilapia</taxon>
    </lineage>
</organism>
<dbReference type="GO" id="GO:0045503">
    <property type="term" value="F:dynein light chain binding"/>
    <property type="evidence" value="ECO:0007669"/>
    <property type="project" value="TreeGrafter"/>
</dbReference>
<dbReference type="Pfam" id="PF00400">
    <property type="entry name" value="WD40"/>
    <property type="match status" value="1"/>
</dbReference>
<keyword evidence="4" id="KW-0853">WD repeat</keyword>
<reference evidence="9" key="2">
    <citation type="submission" date="2025-08" db="UniProtKB">
        <authorList>
            <consortium name="Ensembl"/>
        </authorList>
    </citation>
    <scope>IDENTIFICATION</scope>
</reference>
<dbReference type="Gene3D" id="2.130.10.10">
    <property type="entry name" value="YVTN repeat-like/Quinoprotein amine dehydrogenase"/>
    <property type="match status" value="2"/>
</dbReference>
<dbReference type="GO" id="GO:0045504">
    <property type="term" value="F:dynein heavy chain binding"/>
    <property type="evidence" value="ECO:0007669"/>
    <property type="project" value="TreeGrafter"/>
</dbReference>
<dbReference type="SUPFAM" id="SSF50978">
    <property type="entry name" value="WD40 repeat-like"/>
    <property type="match status" value="1"/>
</dbReference>
<evidence type="ECO:0000256" key="1">
    <source>
        <dbReference type="ARBA" id="ARBA00004245"/>
    </source>
</evidence>
<comment type="subcellular location">
    <subcellularLocation>
        <location evidence="1">Cytoplasm</location>
        <location evidence="1">Cytoskeleton</location>
    </subcellularLocation>
</comment>
<dbReference type="Ensembl" id="ENSACLT00000060792.1">
    <property type="protein sequence ID" value="ENSACLP00000080367.1"/>
    <property type="gene ID" value="ENSACLG00000009877.2"/>
</dbReference>
<accession>A0AAX7VGZ8</accession>
<dbReference type="InterPro" id="IPR025956">
    <property type="entry name" value="DYNC1I1/DYNC1I2"/>
</dbReference>
<feature type="compositionally biased region" description="Basic and acidic residues" evidence="8">
    <location>
        <begin position="190"/>
        <end position="209"/>
    </location>
</feature>
<keyword evidence="3" id="KW-0963">Cytoplasm</keyword>
<evidence type="ECO:0000256" key="3">
    <source>
        <dbReference type="ARBA" id="ARBA00022490"/>
    </source>
</evidence>
<reference evidence="9" key="3">
    <citation type="submission" date="2025-09" db="UniProtKB">
        <authorList>
            <consortium name="Ensembl"/>
        </authorList>
    </citation>
    <scope>IDENTIFICATION</scope>
</reference>
<comment type="similarity">
    <text evidence="2">Belongs to the dynein intermediate chain family.</text>
</comment>
<evidence type="ECO:0000313" key="10">
    <source>
        <dbReference type="Proteomes" id="UP000265100"/>
    </source>
</evidence>
<evidence type="ECO:0000256" key="2">
    <source>
        <dbReference type="ARBA" id="ARBA00011059"/>
    </source>
</evidence>
<dbReference type="GO" id="GO:0005868">
    <property type="term" value="C:cytoplasmic dynein complex"/>
    <property type="evidence" value="ECO:0007669"/>
    <property type="project" value="InterPro"/>
</dbReference>
<dbReference type="InterPro" id="IPR050687">
    <property type="entry name" value="Dynein_IC"/>
</dbReference>
<feature type="compositionally biased region" description="Polar residues" evidence="8">
    <location>
        <begin position="94"/>
        <end position="109"/>
    </location>
</feature>
<protein>
    <recommendedName>
        <fullName evidence="11">Dynein, cytoplasmic 1, intermediate chain 2a</fullName>
    </recommendedName>
</protein>
<dbReference type="Proteomes" id="UP000265100">
    <property type="component" value="Chromosome 16"/>
</dbReference>
<evidence type="ECO:0000256" key="5">
    <source>
        <dbReference type="ARBA" id="ARBA00022737"/>
    </source>
</evidence>
<reference evidence="9" key="1">
    <citation type="submission" date="2018-05" db="EMBL/GenBank/DDBJ databases">
        <authorList>
            <person name="Datahose"/>
        </authorList>
    </citation>
    <scope>NUCLEOTIDE SEQUENCE</scope>
</reference>
<dbReference type="InterPro" id="IPR036322">
    <property type="entry name" value="WD40_repeat_dom_sf"/>
</dbReference>
<proteinExistence type="inferred from homology"/>
<dbReference type="FunFam" id="2.130.10.10:FF:000026">
    <property type="entry name" value="cytoplasmic dynein 1 intermediate chain 2 isoform X2"/>
    <property type="match status" value="1"/>
</dbReference>
<dbReference type="PANTHER" id="PTHR12442:SF37">
    <property type="entry name" value="CYTOPLASMIC DYNEIN 1 INTERMEDIATE CHAIN 2"/>
    <property type="match status" value="1"/>
</dbReference>
<dbReference type="AlphaFoldDB" id="A0AAX7VGZ8"/>
<dbReference type="GeneTree" id="ENSGT00940000155442"/>